<evidence type="ECO:0000313" key="2">
    <source>
        <dbReference type="Proteomes" id="UP000011713"/>
    </source>
</evidence>
<accession>M4B2X4</accession>
<dbReference type="AlphaFoldDB" id="M4B2X4"/>
<evidence type="ECO:0000313" key="1">
    <source>
        <dbReference type="EnsemblProtists" id="HpaP800622"/>
    </source>
</evidence>
<dbReference type="EMBL" id="JH598094">
    <property type="status" value="NOT_ANNOTATED_CDS"/>
    <property type="molecule type" value="Genomic_DNA"/>
</dbReference>
<protein>
    <recommendedName>
        <fullName evidence="3">RxLR effector candidate protein</fullName>
    </recommendedName>
</protein>
<proteinExistence type="predicted"/>
<evidence type="ECO:0008006" key="3">
    <source>
        <dbReference type="Google" id="ProtNLM"/>
    </source>
</evidence>
<keyword evidence="2" id="KW-1185">Reference proteome</keyword>
<dbReference type="HOGENOM" id="CLU_2268999_0_0_1"/>
<dbReference type="EnsemblProtists" id="HpaT800622">
    <property type="protein sequence ID" value="HpaP800622"/>
    <property type="gene ID" value="HpaG800622"/>
</dbReference>
<dbReference type="Proteomes" id="UP000011713">
    <property type="component" value="Unassembled WGS sequence"/>
</dbReference>
<dbReference type="VEuPathDB" id="FungiDB:HpaG800622"/>
<reference evidence="1" key="2">
    <citation type="submission" date="2015-06" db="UniProtKB">
        <authorList>
            <consortium name="EnsemblProtists"/>
        </authorList>
    </citation>
    <scope>IDENTIFICATION</scope>
    <source>
        <strain evidence="1">Emoy2</strain>
    </source>
</reference>
<name>M4B2X4_HYAAE</name>
<dbReference type="InParanoid" id="M4B2X4"/>
<sequence length="103" mass="11884">MGTELQTAQIKFWVRQKVDLTSVEAWMEMNEPTLRKQKYALYEHGLDPATQDTLFSHEEVMRTYTEIAGQEISNADKLLELKAWHTKDALALALVAVKDMKDE</sequence>
<reference evidence="2" key="1">
    <citation type="journal article" date="2010" name="Science">
        <title>Signatures of adaptation to obligate biotrophy in the Hyaloperonospora arabidopsidis genome.</title>
        <authorList>
            <person name="Baxter L."/>
            <person name="Tripathy S."/>
            <person name="Ishaque N."/>
            <person name="Boot N."/>
            <person name="Cabral A."/>
            <person name="Kemen E."/>
            <person name="Thines M."/>
            <person name="Ah-Fong A."/>
            <person name="Anderson R."/>
            <person name="Badejoko W."/>
            <person name="Bittner-Eddy P."/>
            <person name="Boore J.L."/>
            <person name="Chibucos M.C."/>
            <person name="Coates M."/>
            <person name="Dehal P."/>
            <person name="Delehaunty K."/>
            <person name="Dong S."/>
            <person name="Downton P."/>
            <person name="Dumas B."/>
            <person name="Fabro G."/>
            <person name="Fronick C."/>
            <person name="Fuerstenberg S.I."/>
            <person name="Fulton L."/>
            <person name="Gaulin E."/>
            <person name="Govers F."/>
            <person name="Hughes L."/>
            <person name="Humphray S."/>
            <person name="Jiang R.H."/>
            <person name="Judelson H."/>
            <person name="Kamoun S."/>
            <person name="Kyung K."/>
            <person name="Meijer H."/>
            <person name="Minx P."/>
            <person name="Morris P."/>
            <person name="Nelson J."/>
            <person name="Phuntumart V."/>
            <person name="Qutob D."/>
            <person name="Rehmany A."/>
            <person name="Rougon-Cardoso A."/>
            <person name="Ryden P."/>
            <person name="Torto-Alalibo T."/>
            <person name="Studholme D."/>
            <person name="Wang Y."/>
            <person name="Win J."/>
            <person name="Wood J."/>
            <person name="Clifton S.W."/>
            <person name="Rogers J."/>
            <person name="Van den Ackerveken G."/>
            <person name="Jones J.D."/>
            <person name="McDowell J.M."/>
            <person name="Beynon J."/>
            <person name="Tyler B.M."/>
        </authorList>
    </citation>
    <scope>NUCLEOTIDE SEQUENCE [LARGE SCALE GENOMIC DNA]</scope>
    <source>
        <strain evidence="2">Emoy2</strain>
    </source>
</reference>
<organism evidence="1 2">
    <name type="scientific">Hyaloperonospora arabidopsidis (strain Emoy2)</name>
    <name type="common">Downy mildew agent</name>
    <name type="synonym">Peronospora arabidopsidis</name>
    <dbReference type="NCBI Taxonomy" id="559515"/>
    <lineage>
        <taxon>Eukaryota</taxon>
        <taxon>Sar</taxon>
        <taxon>Stramenopiles</taxon>
        <taxon>Oomycota</taxon>
        <taxon>Peronosporomycetes</taxon>
        <taxon>Peronosporales</taxon>
        <taxon>Peronosporaceae</taxon>
        <taxon>Hyaloperonospora</taxon>
    </lineage>
</organism>